<protein>
    <recommendedName>
        <fullName evidence="4">DUF222 domain-containing protein</fullName>
    </recommendedName>
</protein>
<evidence type="ECO:0000313" key="3">
    <source>
        <dbReference type="Proteomes" id="UP001319870"/>
    </source>
</evidence>
<name>A0ABS7ZBA1_9MICO</name>
<reference evidence="2 3" key="1">
    <citation type="submission" date="2021-09" db="EMBL/GenBank/DDBJ databases">
        <title>Isoptericola luteus sp. nov., a novel bacterium isolated from Harbin, the capital city of Heilongjiang province.</title>
        <authorList>
            <person name="Li J."/>
        </authorList>
    </citation>
    <scope>NUCLEOTIDE SEQUENCE [LARGE SCALE GENOMIC DNA]</scope>
    <source>
        <strain evidence="2 3">NEAU-Y5</strain>
    </source>
</reference>
<dbReference type="EMBL" id="JAIXCQ010000001">
    <property type="protein sequence ID" value="MCA5892328.1"/>
    <property type="molecule type" value="Genomic_DNA"/>
</dbReference>
<evidence type="ECO:0008006" key="4">
    <source>
        <dbReference type="Google" id="ProtNLM"/>
    </source>
</evidence>
<dbReference type="Proteomes" id="UP001319870">
    <property type="component" value="Unassembled WGS sequence"/>
</dbReference>
<gene>
    <name evidence="2" type="ORF">LEP48_03050</name>
</gene>
<organism evidence="2 3">
    <name type="scientific">Isoptericola luteus</name>
    <dbReference type="NCBI Taxonomy" id="2879484"/>
    <lineage>
        <taxon>Bacteria</taxon>
        <taxon>Bacillati</taxon>
        <taxon>Actinomycetota</taxon>
        <taxon>Actinomycetes</taxon>
        <taxon>Micrococcales</taxon>
        <taxon>Promicromonosporaceae</taxon>
        <taxon>Isoptericola</taxon>
    </lineage>
</organism>
<comment type="caution">
    <text evidence="2">The sequence shown here is derived from an EMBL/GenBank/DDBJ whole genome shotgun (WGS) entry which is preliminary data.</text>
</comment>
<keyword evidence="3" id="KW-1185">Reference proteome</keyword>
<proteinExistence type="predicted"/>
<dbReference type="RefSeq" id="WP_225564077.1">
    <property type="nucleotide sequence ID" value="NZ_JAIXCQ010000001.1"/>
</dbReference>
<accession>A0ABS7ZBA1</accession>
<feature type="region of interest" description="Disordered" evidence="1">
    <location>
        <begin position="1"/>
        <end position="26"/>
    </location>
</feature>
<sequence length="427" mass="46469">MQTLTVVPDAPAASPSTRPQVQVHDRASDELDLLTTDLARRVRAGSVGEKEARMAIFEAVFRTGIIGAETRRYCHRQSVARHLHDDMVEAAVDFYTRKILDLPSVEGATGDSRGRNGTKFFDLEVFAEGASAAGSIRQALGDYTLMHRTLLRSVRSARRVGQVVSTDLLEGTIDAEGRLAGLMHELPIEPDPAAEILEADRTARLDHVYEVHASAAARQRGVLRARIDAAAIRAAFDLPELERPVDPEVRARLLAWVDDDEALALRSVVALVLPGRVTDLRAERLGELWAAFDADQLTELAEHEYGQRMAHLLVRDALADRARPGRPTVSRTRVAVKRAVAGCGVDATWGAELTAVFLEHEHEARSAWDPDRGVDGPARDAGRYLRALEAAAGLPGAPLGRTPAEVRDALARLVVDAHQPARRADAA</sequence>
<evidence type="ECO:0000313" key="2">
    <source>
        <dbReference type="EMBL" id="MCA5892328.1"/>
    </source>
</evidence>
<evidence type="ECO:0000256" key="1">
    <source>
        <dbReference type="SAM" id="MobiDB-lite"/>
    </source>
</evidence>